<organism evidence="2 3">
    <name type="scientific">Ranitomeya imitator</name>
    <name type="common">mimic poison frog</name>
    <dbReference type="NCBI Taxonomy" id="111125"/>
    <lineage>
        <taxon>Eukaryota</taxon>
        <taxon>Metazoa</taxon>
        <taxon>Chordata</taxon>
        <taxon>Craniata</taxon>
        <taxon>Vertebrata</taxon>
        <taxon>Euteleostomi</taxon>
        <taxon>Amphibia</taxon>
        <taxon>Batrachia</taxon>
        <taxon>Anura</taxon>
        <taxon>Neobatrachia</taxon>
        <taxon>Hyloidea</taxon>
        <taxon>Dendrobatidae</taxon>
        <taxon>Dendrobatinae</taxon>
        <taxon>Ranitomeya</taxon>
    </lineage>
</organism>
<name>A0ABN9M040_9NEOB</name>
<comment type="caution">
    <text evidence="2">The sequence shown here is derived from an EMBL/GenBank/DDBJ whole genome shotgun (WGS) entry which is preliminary data.</text>
</comment>
<dbReference type="Proteomes" id="UP001176940">
    <property type="component" value="Unassembled WGS sequence"/>
</dbReference>
<feature type="region of interest" description="Disordered" evidence="1">
    <location>
        <begin position="363"/>
        <end position="396"/>
    </location>
</feature>
<dbReference type="InterPro" id="IPR039267">
    <property type="entry name" value="Lsm11"/>
</dbReference>
<dbReference type="PANTHER" id="PTHR21415:SF1">
    <property type="entry name" value="U7 SNRNA-ASSOCIATED SM-LIKE PROTEIN LSM11"/>
    <property type="match status" value="1"/>
</dbReference>
<feature type="compositionally biased region" description="Basic and acidic residues" evidence="1">
    <location>
        <begin position="229"/>
        <end position="278"/>
    </location>
</feature>
<dbReference type="PANTHER" id="PTHR21415">
    <property type="entry name" value="U7 SNRNA-ASSOCIATED SM-LIKE PROTEIN LSM11"/>
    <property type="match status" value="1"/>
</dbReference>
<feature type="region of interest" description="Disordered" evidence="1">
    <location>
        <begin position="1"/>
        <end position="72"/>
    </location>
</feature>
<proteinExistence type="predicted"/>
<reference evidence="2" key="1">
    <citation type="submission" date="2023-07" db="EMBL/GenBank/DDBJ databases">
        <authorList>
            <person name="Stuckert A."/>
        </authorList>
    </citation>
    <scope>NUCLEOTIDE SEQUENCE</scope>
</reference>
<evidence type="ECO:0000313" key="3">
    <source>
        <dbReference type="Proteomes" id="UP001176940"/>
    </source>
</evidence>
<feature type="compositionally biased region" description="Basic residues" evidence="1">
    <location>
        <begin position="21"/>
        <end position="36"/>
    </location>
</feature>
<feature type="compositionally biased region" description="Pro residues" evidence="1">
    <location>
        <begin position="1"/>
        <end position="10"/>
    </location>
</feature>
<dbReference type="EMBL" id="CAUEEQ010038522">
    <property type="protein sequence ID" value="CAJ0954435.1"/>
    <property type="molecule type" value="Genomic_DNA"/>
</dbReference>
<evidence type="ECO:0000256" key="1">
    <source>
        <dbReference type="SAM" id="MobiDB-lite"/>
    </source>
</evidence>
<evidence type="ECO:0000313" key="2">
    <source>
        <dbReference type="EMBL" id="CAJ0954435.1"/>
    </source>
</evidence>
<feature type="compositionally biased region" description="Basic and acidic residues" evidence="1">
    <location>
        <begin position="161"/>
        <end position="209"/>
    </location>
</feature>
<sequence length="396" mass="43816">MPPKPGPDPSWPILALGQRGGRPRSRSQKPEKKGRRPAPDPERVQRLKKLMLPAEGGAEQSRAPRRGRRPPRNVLTRMALLEGSPVGRLYRCVQERLRVHVHTPHLPGAARRLLRIHRRLRQVLEPGHGGRGRDVPEAGAGPGLLQRAAAHPARLMARLRLQEDGEDRPAETGRKETPDRQPGRKETPDRQPGRKETPDRQPGRKEKPDCQPGGRRSPTASWRGRRRPDRQPGRKEKPDRQPGRKETPDCQPGRKETPDCQPGRKEKPDRQLERKETPDCQPGGRRRPMSANSGEEGDARLPTREEGEAGPPTKKEEERPTAKPGGRKSRLPAGVHPAHTSGVSSEERVSCWCMSQSEGPGLQLPAGSGGKRHSLTPGLLLSACPDTPRTPTLSVP</sequence>
<protein>
    <submittedName>
        <fullName evidence="2">Uncharacterized protein</fullName>
    </submittedName>
</protein>
<feature type="compositionally biased region" description="Basic and acidic residues" evidence="1">
    <location>
        <begin position="297"/>
        <end position="321"/>
    </location>
</feature>
<keyword evidence="3" id="KW-1185">Reference proteome</keyword>
<accession>A0ABN9M040</accession>
<feature type="region of interest" description="Disordered" evidence="1">
    <location>
        <begin position="161"/>
        <end position="348"/>
    </location>
</feature>
<gene>
    <name evidence="2" type="ORF">RIMI_LOCUS14733248</name>
</gene>